<evidence type="ECO:0000256" key="5">
    <source>
        <dbReference type="SAM" id="MobiDB-lite"/>
    </source>
</evidence>
<feature type="transmembrane region" description="Helical" evidence="6">
    <location>
        <begin position="12"/>
        <end position="31"/>
    </location>
</feature>
<dbReference type="Gene3D" id="1.20.120.30">
    <property type="entry name" value="Aspartate receptor, ligand-binding domain"/>
    <property type="match status" value="2"/>
</dbReference>
<dbReference type="Gene3D" id="1.10.287.950">
    <property type="entry name" value="Methyl-accepting chemotaxis protein"/>
    <property type="match status" value="1"/>
</dbReference>
<feature type="region of interest" description="Disordered" evidence="5">
    <location>
        <begin position="627"/>
        <end position="681"/>
    </location>
</feature>
<protein>
    <submittedName>
        <fullName evidence="9">Chemotaxis protein</fullName>
    </submittedName>
</protein>
<evidence type="ECO:0000313" key="10">
    <source>
        <dbReference type="Proteomes" id="UP000503820"/>
    </source>
</evidence>
<dbReference type="SUPFAM" id="SSF58104">
    <property type="entry name" value="Methyl-accepting chemotaxis protein (MCP) signaling domain"/>
    <property type="match status" value="1"/>
</dbReference>
<dbReference type="Proteomes" id="UP000503820">
    <property type="component" value="Unassembled WGS sequence"/>
</dbReference>
<feature type="domain" description="HAMP" evidence="8">
    <location>
        <begin position="338"/>
        <end position="390"/>
    </location>
</feature>
<keyword evidence="6" id="KW-0812">Transmembrane</keyword>
<gene>
    <name evidence="9" type="primary">mcp34H-12</name>
    <name evidence="9" type="ORF">DSM19430T_12600</name>
</gene>
<feature type="compositionally biased region" description="Basic and acidic residues" evidence="5">
    <location>
        <begin position="662"/>
        <end position="671"/>
    </location>
</feature>
<dbReference type="InterPro" id="IPR051310">
    <property type="entry name" value="MCP_chemotaxis"/>
</dbReference>
<feature type="transmembrane region" description="Helical" evidence="6">
    <location>
        <begin position="316"/>
        <end position="337"/>
    </location>
</feature>
<proteinExistence type="inferred from homology"/>
<dbReference type="AlphaFoldDB" id="A0A7J0BS82"/>
<evidence type="ECO:0000259" key="7">
    <source>
        <dbReference type="PROSITE" id="PS50111"/>
    </source>
</evidence>
<dbReference type="Pfam" id="PF00015">
    <property type="entry name" value="MCPsignal"/>
    <property type="match status" value="1"/>
</dbReference>
<dbReference type="GO" id="GO:0007165">
    <property type="term" value="P:signal transduction"/>
    <property type="evidence" value="ECO:0007669"/>
    <property type="project" value="UniProtKB-KW"/>
</dbReference>
<comment type="caution">
    <text evidence="9">The sequence shown here is derived from an EMBL/GenBank/DDBJ whole genome shotgun (WGS) entry which is preliminary data.</text>
</comment>
<feature type="domain" description="Methyl-accepting transducer" evidence="7">
    <location>
        <begin position="395"/>
        <end position="610"/>
    </location>
</feature>
<sequence>MNWKDITLKGKFAVGFGSVLILLLGLAAWSVTGIGTIVGNAKEVISGNKLRGDAVQRTVDHLKWAEQVQLLLSDDTVHTLTVQTDHTLCGFGKWYYGEERKEAERLVPQLIPVLQKIDEPHARLHKSAVTIKELYRPADNALLSFMYVKKLDHLEWMNNVLATITDTQATQLGVQLDHTQCSLGRWMYSSETQERAQKDQTLASLLTAVHDPHKQLHQSGSQLNDMLRAGRRDEAVQLYHADTRQYAAATLAALDTLIHEYEARNEGLNKAKSVFVNETTPALNMVQASLAELVDVAAKHVMTDETMLHAASDTRMVVFAASGVALVIGTFLAFVIARGIIGPLRKGVDFAELVATGDLTARLDVEQKDEVGTLANSLRSMVVKLKEVAASIESGASNVAAGSEELSATAQTLSQGATEQAAAIEEISASMEEMTANISQNAQNATETERISRAAAQSAAQGGQAVSQTVAAMRHIADKISIVEEIARQTNLLALNAAIEAARAGDHGKGFAVVAAEVRKLAERSGNAAAEISELSTNSVSVAENAGSMLAALVPEIQRTAELVQEIAAGTSEQSNGAQQVTKAIIQLDQIIQQNASASEEMASTSEELSAQAIQLQQTIGFFKVDTVPGRSTPQGPRKAAARVNTGSARKALPDKTQASRGKADSLRLDMSDDDSEFERF</sequence>
<keyword evidence="10" id="KW-1185">Reference proteome</keyword>
<dbReference type="InterPro" id="IPR004090">
    <property type="entry name" value="Chemotax_Me-accpt_rcpt"/>
</dbReference>
<comment type="similarity">
    <text evidence="3">Belongs to the methyl-accepting chemotaxis (MCP) protein family.</text>
</comment>
<evidence type="ECO:0000256" key="4">
    <source>
        <dbReference type="PROSITE-ProRule" id="PRU00284"/>
    </source>
</evidence>
<dbReference type="SMART" id="SM00283">
    <property type="entry name" value="MA"/>
    <property type="match status" value="1"/>
</dbReference>
<comment type="subcellular location">
    <subcellularLocation>
        <location evidence="1">Membrane</location>
    </subcellularLocation>
</comment>
<evidence type="ECO:0000259" key="8">
    <source>
        <dbReference type="PROSITE" id="PS50885"/>
    </source>
</evidence>
<dbReference type="PANTHER" id="PTHR43531">
    <property type="entry name" value="PROTEIN ICFG"/>
    <property type="match status" value="1"/>
</dbReference>
<keyword evidence="6" id="KW-1133">Transmembrane helix</keyword>
<dbReference type="CDD" id="cd06225">
    <property type="entry name" value="HAMP"/>
    <property type="match status" value="1"/>
</dbReference>
<dbReference type="FunFam" id="1.10.287.950:FF:000001">
    <property type="entry name" value="Methyl-accepting chemotaxis sensory transducer"/>
    <property type="match status" value="1"/>
</dbReference>
<dbReference type="PROSITE" id="PS50111">
    <property type="entry name" value="CHEMOTAXIS_TRANSDUC_2"/>
    <property type="match status" value="1"/>
</dbReference>
<accession>A0A7J0BS82</accession>
<evidence type="ECO:0000256" key="1">
    <source>
        <dbReference type="ARBA" id="ARBA00004370"/>
    </source>
</evidence>
<reference evidence="9 10" key="1">
    <citation type="submission" date="2020-05" db="EMBL/GenBank/DDBJ databases">
        <title>Draft genome sequence of Desulfovibrio psychrotolerans JS1T.</title>
        <authorList>
            <person name="Ueno A."/>
            <person name="Tamazawa S."/>
            <person name="Tamamura S."/>
            <person name="Murakami T."/>
            <person name="Kiyama T."/>
            <person name="Inomata H."/>
            <person name="Amano Y."/>
            <person name="Miyakawa K."/>
            <person name="Tamaki H."/>
            <person name="Naganuma T."/>
            <person name="Kaneko K."/>
        </authorList>
    </citation>
    <scope>NUCLEOTIDE SEQUENCE [LARGE SCALE GENOMIC DNA]</scope>
    <source>
        <strain evidence="9 10">JS1</strain>
    </source>
</reference>
<dbReference type="InterPro" id="IPR004089">
    <property type="entry name" value="MCPsignal_dom"/>
</dbReference>
<dbReference type="Pfam" id="PF00672">
    <property type="entry name" value="HAMP"/>
    <property type="match status" value="1"/>
</dbReference>
<dbReference type="PANTHER" id="PTHR43531:SF11">
    <property type="entry name" value="METHYL-ACCEPTING CHEMOTAXIS PROTEIN 3"/>
    <property type="match status" value="1"/>
</dbReference>
<evidence type="ECO:0000256" key="2">
    <source>
        <dbReference type="ARBA" id="ARBA00022500"/>
    </source>
</evidence>
<evidence type="ECO:0000313" key="9">
    <source>
        <dbReference type="EMBL" id="GFM36576.1"/>
    </source>
</evidence>
<keyword evidence="6" id="KW-0472">Membrane</keyword>
<dbReference type="Pfam" id="PF13682">
    <property type="entry name" value="CZB"/>
    <property type="match status" value="2"/>
</dbReference>
<dbReference type="RefSeq" id="WP_174409255.1">
    <property type="nucleotide sequence ID" value="NZ_BLVP01000007.1"/>
</dbReference>
<dbReference type="SMART" id="SM00304">
    <property type="entry name" value="HAMP"/>
    <property type="match status" value="1"/>
</dbReference>
<feature type="compositionally biased region" description="Acidic residues" evidence="5">
    <location>
        <begin position="672"/>
        <end position="681"/>
    </location>
</feature>
<dbReference type="GO" id="GO:0004888">
    <property type="term" value="F:transmembrane signaling receptor activity"/>
    <property type="evidence" value="ECO:0007669"/>
    <property type="project" value="InterPro"/>
</dbReference>
<keyword evidence="4" id="KW-0807">Transducer</keyword>
<name>A0A7J0BS82_9BACT</name>
<keyword evidence="2" id="KW-0145">Chemotaxis</keyword>
<dbReference type="InterPro" id="IPR025991">
    <property type="entry name" value="Chemoreceptor_zinc-bind_dom"/>
</dbReference>
<evidence type="ECO:0000256" key="3">
    <source>
        <dbReference type="ARBA" id="ARBA00029447"/>
    </source>
</evidence>
<dbReference type="PRINTS" id="PR00260">
    <property type="entry name" value="CHEMTRNSDUCR"/>
</dbReference>
<dbReference type="GO" id="GO:0006935">
    <property type="term" value="P:chemotaxis"/>
    <property type="evidence" value="ECO:0007669"/>
    <property type="project" value="UniProtKB-KW"/>
</dbReference>
<dbReference type="GO" id="GO:0005886">
    <property type="term" value="C:plasma membrane"/>
    <property type="evidence" value="ECO:0007669"/>
    <property type="project" value="TreeGrafter"/>
</dbReference>
<dbReference type="InterPro" id="IPR003660">
    <property type="entry name" value="HAMP_dom"/>
</dbReference>
<dbReference type="PROSITE" id="PS50885">
    <property type="entry name" value="HAMP"/>
    <property type="match status" value="1"/>
</dbReference>
<evidence type="ECO:0000256" key="6">
    <source>
        <dbReference type="SAM" id="Phobius"/>
    </source>
</evidence>
<dbReference type="EMBL" id="BLVP01000007">
    <property type="protein sequence ID" value="GFM36576.1"/>
    <property type="molecule type" value="Genomic_DNA"/>
</dbReference>
<organism evidence="9 10">
    <name type="scientific">Desulfovibrio psychrotolerans</name>
    <dbReference type="NCBI Taxonomy" id="415242"/>
    <lineage>
        <taxon>Bacteria</taxon>
        <taxon>Pseudomonadati</taxon>
        <taxon>Thermodesulfobacteriota</taxon>
        <taxon>Desulfovibrionia</taxon>
        <taxon>Desulfovibrionales</taxon>
        <taxon>Desulfovibrionaceae</taxon>
        <taxon>Desulfovibrio</taxon>
    </lineage>
</organism>